<sequence length="113" mass="11437">MVAMMASIRGGSRWLLVVATIAIVLAIAVVVITMGVTGIVMAIETNRERVAIATVVGGIAAAGKQSRGSSCIAINNGRAEGNPVGGSGPGGNKFHRAEKSCRCSRGMGQSVLL</sequence>
<keyword evidence="1" id="KW-0472">Membrane</keyword>
<accession>A0A915KQZ8</accession>
<keyword evidence="1" id="KW-1133">Transmembrane helix</keyword>
<protein>
    <submittedName>
        <fullName evidence="3">Uncharacterized protein</fullName>
    </submittedName>
</protein>
<dbReference type="Proteomes" id="UP000887565">
    <property type="component" value="Unplaced"/>
</dbReference>
<organism evidence="2 3">
    <name type="scientific">Romanomermis culicivorax</name>
    <name type="common">Nematode worm</name>
    <dbReference type="NCBI Taxonomy" id="13658"/>
    <lineage>
        <taxon>Eukaryota</taxon>
        <taxon>Metazoa</taxon>
        <taxon>Ecdysozoa</taxon>
        <taxon>Nematoda</taxon>
        <taxon>Enoplea</taxon>
        <taxon>Dorylaimia</taxon>
        <taxon>Mermithida</taxon>
        <taxon>Mermithoidea</taxon>
        <taxon>Mermithidae</taxon>
        <taxon>Romanomermis</taxon>
    </lineage>
</organism>
<keyword evidence="2" id="KW-1185">Reference proteome</keyword>
<evidence type="ECO:0000256" key="1">
    <source>
        <dbReference type="SAM" id="Phobius"/>
    </source>
</evidence>
<feature type="transmembrane region" description="Helical" evidence="1">
    <location>
        <begin position="14"/>
        <end position="43"/>
    </location>
</feature>
<name>A0A915KQZ8_ROMCU</name>
<proteinExistence type="predicted"/>
<dbReference type="WBParaSite" id="nRc.2.0.1.t40118-RA">
    <property type="protein sequence ID" value="nRc.2.0.1.t40118-RA"/>
    <property type="gene ID" value="nRc.2.0.1.g40118"/>
</dbReference>
<keyword evidence="1" id="KW-0812">Transmembrane</keyword>
<evidence type="ECO:0000313" key="3">
    <source>
        <dbReference type="WBParaSite" id="nRc.2.0.1.t40118-RA"/>
    </source>
</evidence>
<dbReference type="AlphaFoldDB" id="A0A915KQZ8"/>
<reference evidence="3" key="1">
    <citation type="submission" date="2022-11" db="UniProtKB">
        <authorList>
            <consortium name="WormBaseParasite"/>
        </authorList>
    </citation>
    <scope>IDENTIFICATION</scope>
</reference>
<evidence type="ECO:0000313" key="2">
    <source>
        <dbReference type="Proteomes" id="UP000887565"/>
    </source>
</evidence>